<dbReference type="InterPro" id="IPR029060">
    <property type="entry name" value="PIN-like_dom_sf"/>
</dbReference>
<name>A0AB37UD81_9CYAN</name>
<proteinExistence type="predicted"/>
<keyword evidence="2" id="KW-1185">Reference proteome</keyword>
<reference evidence="1 2" key="1">
    <citation type="journal article" date="2019" name="Genome Biol. Evol.">
        <title>Day and night: Metabolic profiles and evolutionary relationships of six axenic non-marine cyanobacteria.</title>
        <authorList>
            <person name="Will S.E."/>
            <person name="Henke P."/>
            <person name="Boedeker C."/>
            <person name="Huang S."/>
            <person name="Brinkmann H."/>
            <person name="Rohde M."/>
            <person name="Jarek M."/>
            <person name="Friedl T."/>
            <person name="Seufert S."/>
            <person name="Schumacher M."/>
            <person name="Overmann J."/>
            <person name="Neumann-Schaal M."/>
            <person name="Petersen J."/>
        </authorList>
    </citation>
    <scope>NUCLEOTIDE SEQUENCE [LARGE SCALE GENOMIC DNA]</scope>
    <source>
        <strain evidence="1 2">SAG 39.79</strain>
    </source>
</reference>
<accession>A0AB37UD81</accession>
<comment type="caution">
    <text evidence="1">The sequence shown here is derived from an EMBL/GenBank/DDBJ whole genome shotgun (WGS) entry which is preliminary data.</text>
</comment>
<organism evidence="1 2">
    <name type="scientific">Chroococcidiopsis cubana SAG 39.79</name>
    <dbReference type="NCBI Taxonomy" id="388085"/>
    <lineage>
        <taxon>Bacteria</taxon>
        <taxon>Bacillati</taxon>
        <taxon>Cyanobacteriota</taxon>
        <taxon>Cyanophyceae</taxon>
        <taxon>Chroococcidiopsidales</taxon>
        <taxon>Chroococcidiopsidaceae</taxon>
        <taxon>Chroococcidiopsis</taxon>
    </lineage>
</organism>
<dbReference type="EMBL" id="RSCK01000065">
    <property type="protein sequence ID" value="RUT06881.1"/>
    <property type="molecule type" value="Genomic_DNA"/>
</dbReference>
<evidence type="ECO:0008006" key="3">
    <source>
        <dbReference type="Google" id="ProtNLM"/>
    </source>
</evidence>
<dbReference type="AlphaFoldDB" id="A0AB37UD81"/>
<dbReference type="Proteomes" id="UP000282574">
    <property type="component" value="Unassembled WGS sequence"/>
</dbReference>
<protein>
    <recommendedName>
        <fullName evidence="3">PIN domain-containing protein</fullName>
    </recommendedName>
</protein>
<gene>
    <name evidence="1" type="ORF">DSM107010_52000</name>
</gene>
<evidence type="ECO:0000313" key="2">
    <source>
        <dbReference type="Proteomes" id="UP000282574"/>
    </source>
</evidence>
<sequence>MAWFQLTRIPNVYLTNINAIAQVLQWHENGLDFADAFHLAQSQNYSAIYTFDEKFLKRAKNLSTQCEVKQPG</sequence>
<dbReference type="SUPFAM" id="SSF88723">
    <property type="entry name" value="PIN domain-like"/>
    <property type="match status" value="1"/>
</dbReference>
<evidence type="ECO:0000313" key="1">
    <source>
        <dbReference type="EMBL" id="RUT06881.1"/>
    </source>
</evidence>